<sequence length="359" mass="41062">MSDANKMEPSECDVAEKFAKISEKAESFGLTGEHLSCLESVKALQPKKRSWHHCVWKTAVVLARWKSWTREHSVQLSAVFVLLFAIFLAITTADWPISKRSIVEGWYRWYRIDIEKEPCLIESGEGLVDYTRPPVDCHICIGIKQVDRVLNIRPEEFEAKYAYSGHPVVITDGTKSWSAIDEFSFEFFKSIYPKDSPALMNIEQTCQFFPYKTSFQTLGEVFNMSSDRAQMKGGSQPWYIGWSNCDPSAANILRQHYSRPYFLPPVAESSRTDWIFMGSPGYGAHMHIDNVINPSWQAQITGSKKWILQPPPECYLKCEPQIEVTVNPGEIIVIDTNRWYHSTLVVSDDMSITIGSEYD</sequence>
<dbReference type="InterPro" id="IPR041667">
    <property type="entry name" value="Cupin_8"/>
</dbReference>
<feature type="transmembrane region" description="Helical" evidence="1">
    <location>
        <begin position="74"/>
        <end position="93"/>
    </location>
</feature>
<dbReference type="AlphaFoldDB" id="A0AAD9JC28"/>
<dbReference type="EMBL" id="JAODUP010000418">
    <property type="protein sequence ID" value="KAK2150211.1"/>
    <property type="molecule type" value="Genomic_DNA"/>
</dbReference>
<dbReference type="PANTHER" id="PTHR12480:SF19">
    <property type="entry name" value="CUPIN-LIKE DOMAIN-CONTAINING PROTEIN"/>
    <property type="match status" value="1"/>
</dbReference>
<evidence type="ECO:0000259" key="2">
    <source>
        <dbReference type="Pfam" id="PF13621"/>
    </source>
</evidence>
<dbReference type="Gene3D" id="2.60.120.650">
    <property type="entry name" value="Cupin"/>
    <property type="match status" value="1"/>
</dbReference>
<feature type="domain" description="Cupin-like" evidence="2">
    <location>
        <begin position="154"/>
        <end position="313"/>
    </location>
</feature>
<keyword evidence="1" id="KW-1133">Transmembrane helix</keyword>
<dbReference type="PANTHER" id="PTHR12480">
    <property type="entry name" value="ARGININE DEMETHYLASE AND LYSYL-HYDROXYLASE JMJD"/>
    <property type="match status" value="1"/>
</dbReference>
<dbReference type="Pfam" id="PF13621">
    <property type="entry name" value="Cupin_8"/>
    <property type="match status" value="1"/>
</dbReference>
<dbReference type="InterPro" id="IPR050910">
    <property type="entry name" value="JMJD6_ArgDemeth/LysHydrox"/>
</dbReference>
<evidence type="ECO:0000256" key="1">
    <source>
        <dbReference type="SAM" id="Phobius"/>
    </source>
</evidence>
<comment type="caution">
    <text evidence="3">The sequence shown here is derived from an EMBL/GenBank/DDBJ whole genome shotgun (WGS) entry which is preliminary data.</text>
</comment>
<gene>
    <name evidence="3" type="ORF">LSH36_418g02081</name>
</gene>
<keyword evidence="4" id="KW-1185">Reference proteome</keyword>
<accession>A0AAD9JC28</accession>
<keyword evidence="1" id="KW-0812">Transmembrane</keyword>
<dbReference type="SUPFAM" id="SSF51197">
    <property type="entry name" value="Clavaminate synthase-like"/>
    <property type="match status" value="1"/>
</dbReference>
<protein>
    <recommendedName>
        <fullName evidence="2">Cupin-like domain-containing protein</fullName>
    </recommendedName>
</protein>
<dbReference type="Proteomes" id="UP001208570">
    <property type="component" value="Unassembled WGS sequence"/>
</dbReference>
<evidence type="ECO:0000313" key="4">
    <source>
        <dbReference type="Proteomes" id="UP001208570"/>
    </source>
</evidence>
<name>A0AAD9JC28_9ANNE</name>
<dbReference type="GO" id="GO:0016706">
    <property type="term" value="F:2-oxoglutarate-dependent dioxygenase activity"/>
    <property type="evidence" value="ECO:0007669"/>
    <property type="project" value="TreeGrafter"/>
</dbReference>
<reference evidence="3" key="1">
    <citation type="journal article" date="2023" name="Mol. Biol. Evol.">
        <title>Third-Generation Sequencing Reveals the Adaptive Role of the Epigenome in Three Deep-Sea Polychaetes.</title>
        <authorList>
            <person name="Perez M."/>
            <person name="Aroh O."/>
            <person name="Sun Y."/>
            <person name="Lan Y."/>
            <person name="Juniper S.K."/>
            <person name="Young C.R."/>
            <person name="Angers B."/>
            <person name="Qian P.Y."/>
        </authorList>
    </citation>
    <scope>NUCLEOTIDE SEQUENCE</scope>
    <source>
        <strain evidence="3">P08H-3</strain>
    </source>
</reference>
<keyword evidence="1" id="KW-0472">Membrane</keyword>
<proteinExistence type="predicted"/>
<evidence type="ECO:0000313" key="3">
    <source>
        <dbReference type="EMBL" id="KAK2150211.1"/>
    </source>
</evidence>
<organism evidence="3 4">
    <name type="scientific">Paralvinella palmiformis</name>
    <dbReference type="NCBI Taxonomy" id="53620"/>
    <lineage>
        <taxon>Eukaryota</taxon>
        <taxon>Metazoa</taxon>
        <taxon>Spiralia</taxon>
        <taxon>Lophotrochozoa</taxon>
        <taxon>Annelida</taxon>
        <taxon>Polychaeta</taxon>
        <taxon>Sedentaria</taxon>
        <taxon>Canalipalpata</taxon>
        <taxon>Terebellida</taxon>
        <taxon>Terebelliformia</taxon>
        <taxon>Alvinellidae</taxon>
        <taxon>Paralvinella</taxon>
    </lineage>
</organism>